<proteinExistence type="predicted"/>
<accession>A0A6J4M3N9</accession>
<evidence type="ECO:0000313" key="1">
    <source>
        <dbReference type="EMBL" id="CAA9345294.1"/>
    </source>
</evidence>
<reference evidence="1" key="1">
    <citation type="submission" date="2020-02" db="EMBL/GenBank/DDBJ databases">
        <authorList>
            <person name="Meier V. D."/>
        </authorList>
    </citation>
    <scope>NUCLEOTIDE SEQUENCE</scope>
    <source>
        <strain evidence="1">AVDCRST_MAG93</strain>
    </source>
</reference>
<dbReference type="EMBL" id="CADCTR010002307">
    <property type="protein sequence ID" value="CAA9345294.1"/>
    <property type="molecule type" value="Genomic_DNA"/>
</dbReference>
<dbReference type="AlphaFoldDB" id="A0A6J4M3N9"/>
<gene>
    <name evidence="1" type="ORF">AVDCRST_MAG93-6855</name>
</gene>
<name>A0A6J4M3N9_9CHLR</name>
<organism evidence="1">
    <name type="scientific">uncultured Chloroflexia bacterium</name>
    <dbReference type="NCBI Taxonomy" id="1672391"/>
    <lineage>
        <taxon>Bacteria</taxon>
        <taxon>Bacillati</taxon>
        <taxon>Chloroflexota</taxon>
        <taxon>Chloroflexia</taxon>
        <taxon>environmental samples</taxon>
    </lineage>
</organism>
<sequence>MRILGHTIDGLVIQAIVAWDGVCTITPQKRDQIDAGDHAMMLARPVTMDQFDSPGIGLVQGGVIDNQETIMQRDVLFGLIPERCWVGVEAMEQAGQGVMSCSARLVGLDTCGFGTGEDHGRSNQKIDVFEVSHFGFVHLATIPHNTRTA</sequence>
<protein>
    <submittedName>
        <fullName evidence="1">Uncharacterized protein</fullName>
    </submittedName>
</protein>